<dbReference type="EMBL" id="LGKN01000003">
    <property type="protein sequence ID" value="KPL89673.1"/>
    <property type="molecule type" value="Genomic_DNA"/>
</dbReference>
<evidence type="ECO:0000313" key="5">
    <source>
        <dbReference type="Proteomes" id="UP000050502"/>
    </source>
</evidence>
<reference evidence="2 4" key="1">
    <citation type="journal article" date="2015" name="Genome Announc.">
        <title>Draft Genome Sequence of a Heterotrophic Facultative Anaerobic Thermophilic Bacterium, Ardenticatena maritima Strain 110ST.</title>
        <authorList>
            <person name="Kawaichi S."/>
            <person name="Yoshida T."/>
            <person name="Sako Y."/>
            <person name="Nakamura R."/>
        </authorList>
    </citation>
    <scope>NUCLEOTIDE SEQUENCE [LARGE SCALE GENOMIC DNA]</scope>
    <source>
        <strain evidence="2 4">110S</strain>
    </source>
</reference>
<name>A0A0M8KAL5_9CHLR</name>
<feature type="transmembrane region" description="Helical" evidence="1">
    <location>
        <begin position="7"/>
        <end position="30"/>
    </location>
</feature>
<sequence length="188" mass="20744">MNRTVKIALIIVGITLAICCLAFFGGYLFLKRQFDVVADPDQARTMAHSITDYTLPSGYSEQFGFRVANLFTYVVIAPTTNEQDGMLFVLAQAPDDAGFDPETARTTVEGQVGRRMEGVQQTEERTVTIRGEERTMLIFEGTDAESGEAMRMAFVSFTGNNGPAFLLVISPSTAWDEEALNQFIASMR</sequence>
<reference evidence="3 5" key="2">
    <citation type="submission" date="2015-07" db="EMBL/GenBank/DDBJ databases">
        <title>Whole genome sequence of Ardenticatena maritima DSM 23922.</title>
        <authorList>
            <person name="Hemp J."/>
            <person name="Ward L.M."/>
            <person name="Pace L.A."/>
            <person name="Fischer W.W."/>
        </authorList>
    </citation>
    <scope>NUCLEOTIDE SEQUENCE [LARGE SCALE GENOMIC DNA]</scope>
    <source>
        <strain evidence="3 5">110S</strain>
    </source>
</reference>
<evidence type="ECO:0000313" key="4">
    <source>
        <dbReference type="Proteomes" id="UP000037784"/>
    </source>
</evidence>
<dbReference type="AlphaFoldDB" id="A0A0M8KAL5"/>
<dbReference type="EMBL" id="BBZA01000241">
    <property type="protein sequence ID" value="GAP64281.1"/>
    <property type="molecule type" value="Genomic_DNA"/>
</dbReference>
<comment type="caution">
    <text evidence="2">The sequence shown here is derived from an EMBL/GenBank/DDBJ whole genome shotgun (WGS) entry which is preliminary data.</text>
</comment>
<dbReference type="InParanoid" id="A0A0M8KAL5"/>
<protein>
    <recommendedName>
        <fullName evidence="6">PsbP C-terminal domain-containing protein</fullName>
    </recommendedName>
</protein>
<dbReference type="Proteomes" id="UP000037784">
    <property type="component" value="Unassembled WGS sequence"/>
</dbReference>
<evidence type="ECO:0000256" key="1">
    <source>
        <dbReference type="SAM" id="Phobius"/>
    </source>
</evidence>
<dbReference type="RefSeq" id="WP_054493987.1">
    <property type="nucleotide sequence ID" value="NZ_BBZA01000241.1"/>
</dbReference>
<dbReference type="STRING" id="872965.SE16_04555"/>
<gene>
    <name evidence="2" type="ORF">ARMA_2704</name>
    <name evidence="3" type="ORF">SE16_04555</name>
</gene>
<evidence type="ECO:0008006" key="6">
    <source>
        <dbReference type="Google" id="ProtNLM"/>
    </source>
</evidence>
<reference evidence="4" key="3">
    <citation type="submission" date="2015-08" db="EMBL/GenBank/DDBJ databases">
        <title>Draft Genome Sequence of a Heterotrophic Facultative Anaerobic Bacterium Ardenticatena maritima Strain 110S.</title>
        <authorList>
            <person name="Kawaichi S."/>
            <person name="Yoshida T."/>
            <person name="Sako Y."/>
            <person name="Nakamura R."/>
        </authorList>
    </citation>
    <scope>NUCLEOTIDE SEQUENCE [LARGE SCALE GENOMIC DNA]</scope>
    <source>
        <strain evidence="4">110S</strain>
    </source>
</reference>
<keyword evidence="1" id="KW-0812">Transmembrane</keyword>
<keyword evidence="4" id="KW-1185">Reference proteome</keyword>
<evidence type="ECO:0000313" key="3">
    <source>
        <dbReference type="EMBL" id="KPL89673.1"/>
    </source>
</evidence>
<accession>A0A0M8KAL5</accession>
<dbReference type="Proteomes" id="UP000050502">
    <property type="component" value="Unassembled WGS sequence"/>
</dbReference>
<dbReference type="OrthoDB" id="166918at2"/>
<organism evidence="2 4">
    <name type="scientific">Ardenticatena maritima</name>
    <dbReference type="NCBI Taxonomy" id="872965"/>
    <lineage>
        <taxon>Bacteria</taxon>
        <taxon>Bacillati</taxon>
        <taxon>Chloroflexota</taxon>
        <taxon>Ardenticatenia</taxon>
        <taxon>Ardenticatenales</taxon>
        <taxon>Ardenticatenaceae</taxon>
        <taxon>Ardenticatena</taxon>
    </lineage>
</organism>
<evidence type="ECO:0000313" key="2">
    <source>
        <dbReference type="EMBL" id="GAP64281.1"/>
    </source>
</evidence>
<keyword evidence="1" id="KW-0472">Membrane</keyword>
<proteinExistence type="predicted"/>
<keyword evidence="1" id="KW-1133">Transmembrane helix</keyword>